<evidence type="ECO:0000256" key="1">
    <source>
        <dbReference type="ARBA" id="ARBA00022553"/>
    </source>
</evidence>
<dbReference type="STRING" id="247279.NIES1031_08090"/>
<dbReference type="Proteomes" id="UP000185984">
    <property type="component" value="Unassembled WGS sequence"/>
</dbReference>
<sequence length="127" mass="14418">MPSANVRSKILIVEDNALNRQMLDDYLSFCGYEILSLADGTCFFQKMIEFQPQLILLDLKLPDIDGYTLLEKLKNSADWQHIPIFVVSAFAFSADQQRALSLGATRYFVKPVNLTELKQAIKEELAT</sequence>
<accession>A0A1U7HVE3</accession>
<reference evidence="4 5" key="1">
    <citation type="submission" date="2016-11" db="EMBL/GenBank/DDBJ databases">
        <title>Draft Genome Sequences of Nine Cyanobacterial Strains from Diverse Habitats.</title>
        <authorList>
            <person name="Zhu T."/>
            <person name="Hou S."/>
            <person name="Lu X."/>
            <person name="Hess W.R."/>
        </authorList>
    </citation>
    <scope>NUCLEOTIDE SEQUENCE [LARGE SCALE GENOMIC DNA]</scope>
    <source>
        <strain evidence="4 5">5.2 s.c.1</strain>
    </source>
</reference>
<dbReference type="InterPro" id="IPR011006">
    <property type="entry name" value="CheY-like_superfamily"/>
</dbReference>
<proteinExistence type="predicted"/>
<dbReference type="Gene3D" id="3.40.50.2300">
    <property type="match status" value="1"/>
</dbReference>
<evidence type="ECO:0000313" key="4">
    <source>
        <dbReference type="EMBL" id="OKH27494.1"/>
    </source>
</evidence>
<dbReference type="PANTHER" id="PTHR44591">
    <property type="entry name" value="STRESS RESPONSE REGULATOR PROTEIN 1"/>
    <property type="match status" value="1"/>
</dbReference>
<dbReference type="InterPro" id="IPR050595">
    <property type="entry name" value="Bact_response_regulator"/>
</dbReference>
<name>A0A1U7HVE3_9CHRO</name>
<organism evidence="4 5">
    <name type="scientific">Chroogloeocystis siderophila 5.2 s.c.1</name>
    <dbReference type="NCBI Taxonomy" id="247279"/>
    <lineage>
        <taxon>Bacteria</taxon>
        <taxon>Bacillati</taxon>
        <taxon>Cyanobacteriota</taxon>
        <taxon>Cyanophyceae</taxon>
        <taxon>Oscillatoriophycideae</taxon>
        <taxon>Chroococcales</taxon>
        <taxon>Chroococcaceae</taxon>
        <taxon>Chroogloeocystis</taxon>
    </lineage>
</organism>
<feature type="modified residue" description="4-aspartylphosphate" evidence="2">
    <location>
        <position position="58"/>
    </location>
</feature>
<dbReference type="OrthoDB" id="530684at2"/>
<protein>
    <submittedName>
        <fullName evidence="4">Response regulator</fullName>
    </submittedName>
</protein>
<dbReference type="GO" id="GO:0000160">
    <property type="term" value="P:phosphorelay signal transduction system"/>
    <property type="evidence" value="ECO:0007669"/>
    <property type="project" value="InterPro"/>
</dbReference>
<dbReference type="PANTHER" id="PTHR44591:SF3">
    <property type="entry name" value="RESPONSE REGULATORY DOMAIN-CONTAINING PROTEIN"/>
    <property type="match status" value="1"/>
</dbReference>
<keyword evidence="5" id="KW-1185">Reference proteome</keyword>
<feature type="domain" description="Response regulatory" evidence="3">
    <location>
        <begin position="9"/>
        <end position="125"/>
    </location>
</feature>
<dbReference type="Pfam" id="PF00072">
    <property type="entry name" value="Response_reg"/>
    <property type="match status" value="1"/>
</dbReference>
<keyword evidence="1 2" id="KW-0597">Phosphoprotein</keyword>
<gene>
    <name evidence="4" type="ORF">NIES1031_08090</name>
</gene>
<dbReference type="SUPFAM" id="SSF52172">
    <property type="entry name" value="CheY-like"/>
    <property type="match status" value="1"/>
</dbReference>
<dbReference type="PROSITE" id="PS50110">
    <property type="entry name" value="RESPONSE_REGULATORY"/>
    <property type="match status" value="1"/>
</dbReference>
<evidence type="ECO:0000259" key="3">
    <source>
        <dbReference type="PROSITE" id="PS50110"/>
    </source>
</evidence>
<dbReference type="SMART" id="SM00448">
    <property type="entry name" value="REC"/>
    <property type="match status" value="1"/>
</dbReference>
<dbReference type="AlphaFoldDB" id="A0A1U7HVE3"/>
<evidence type="ECO:0000256" key="2">
    <source>
        <dbReference type="PROSITE-ProRule" id="PRU00169"/>
    </source>
</evidence>
<dbReference type="InterPro" id="IPR001789">
    <property type="entry name" value="Sig_transdc_resp-reg_receiver"/>
</dbReference>
<evidence type="ECO:0000313" key="5">
    <source>
        <dbReference type="Proteomes" id="UP000185984"/>
    </source>
</evidence>
<comment type="caution">
    <text evidence="4">The sequence shown here is derived from an EMBL/GenBank/DDBJ whole genome shotgun (WGS) entry which is preliminary data.</text>
</comment>
<dbReference type="EMBL" id="MRCC01000006">
    <property type="protein sequence ID" value="OKH27494.1"/>
    <property type="molecule type" value="Genomic_DNA"/>
</dbReference>